<evidence type="ECO:0000313" key="9">
    <source>
        <dbReference type="EMBL" id="PIY99746.1"/>
    </source>
</evidence>
<accession>A0A2H9N2J1</accession>
<dbReference type="SUPFAM" id="SSF52540">
    <property type="entry name" value="P-loop containing nucleoside triphosphate hydrolases"/>
    <property type="match status" value="1"/>
</dbReference>
<evidence type="ECO:0000313" key="13">
    <source>
        <dbReference type="Proteomes" id="UP000228888"/>
    </source>
</evidence>
<evidence type="ECO:0000256" key="1">
    <source>
        <dbReference type="ARBA" id="ARBA00006611"/>
    </source>
</evidence>
<evidence type="ECO:0000313" key="11">
    <source>
        <dbReference type="EMBL" id="PJC01381.1"/>
    </source>
</evidence>
<feature type="compositionally biased region" description="Polar residues" evidence="2">
    <location>
        <begin position="10"/>
        <end position="19"/>
    </location>
</feature>
<accession>A0A2H9P8A6</accession>
<feature type="domain" description="Bacterial type II secretion system protein E" evidence="3">
    <location>
        <begin position="374"/>
        <end position="621"/>
    </location>
</feature>
<dbReference type="EMBL" id="PEUT01000045">
    <property type="protein sequence ID" value="PIV13641.1"/>
    <property type="molecule type" value="Genomic_DNA"/>
</dbReference>
<dbReference type="Proteomes" id="UP000230477">
    <property type="component" value="Unassembled WGS sequence"/>
</dbReference>
<dbReference type="EMBL" id="PFUW01000026">
    <property type="protein sequence ID" value="PJB03901.1"/>
    <property type="molecule type" value="Genomic_DNA"/>
</dbReference>
<dbReference type="Proteomes" id="UP000231232">
    <property type="component" value="Unassembled WGS sequence"/>
</dbReference>
<dbReference type="Proteomes" id="UP000231449">
    <property type="component" value="Unassembled WGS sequence"/>
</dbReference>
<sequence length="790" mass="90687">MEDEKEKQNTLKNKNLSQGSKSSMSDVVKSSIDSLQVPQTDILQILPYIIEKDKSGAILKINFHNTFQFASIEHSDFAMEQVLRILELVGSVSKIVLSKQMEFEYPPEQTAMLNDFIDVINYLKKSYNVLDLIPQYQTQPEYLVLFFQFRHILEKIIYSHPIIAYTHINKMRRDIIYKVQYTKDEFKDMHLAFIDKHLTPSLNLLEKTQIIKKIKDSLPGYVGSRDIYTTIFHPLIRPSFIYTNIQLKPSEDAIEINSYSVDNVKVSIYKIKDDINYIYSIEPQEYFLSDTEYNILNEARRIISEYKPFEKSSNVQSEMRNIFSSIILNVLIELNKKYNSSFSYENLLKLRAILVRETVGFGIIEVISNDPKIQDIYINAPAGTKPIYVNHSIYGECKTNIVPTIYDLTAWVTKLKMLSNRPLDESVPTLDTYLNFPPNTRVRIAVTHPPLNAYGIGLTIRRHRSNPWTLPLFIKNKMINSLGAAIISFFVDYSSTFLVAGTRGSGKTSFLSSMIFQVLNKHRFIIVEDTREIDVDTMRKNGYNVESLQAQSPIIQTGTELPVSSAIRVSLRLGDSALILGEVRSEEAITLYEAMRVGALANIVGGTIHGDSPYGVFDRVVNDLHVPITSFKATDIIVITSIIKSPGGLKKERRVTRITEVRKRWTTDPVKENAFVDLMVYNAETDELEPTDALQSGDSEIIKRISSNVVVWKNDWNFVWGDIMLRKAWFDELVKIGNLSPEMLESNFYVTANSAFHNIYENKTTALGYINYDEIFRDLMHWLELKKEKT</sequence>
<accession>A0A2G9LIU2</accession>
<reference evidence="12 13" key="2">
    <citation type="submission" date="2017-09" db="EMBL/GenBank/DDBJ databases">
        <title>Depth-based differentiation of microbial function through sediment-hosted aquifers and enrichment of novel symbionts in the deep terrestrial subsurface.</title>
        <authorList>
            <person name="Probst A.J."/>
            <person name="Ladd B."/>
            <person name="Jarett J.K."/>
            <person name="Geller-Mcgrath D.E."/>
            <person name="Sieber C.M.K."/>
            <person name="Emerson J.B."/>
            <person name="Anantharaman K."/>
            <person name="Thomas B.C."/>
            <person name="Malmstrom R."/>
            <person name="Stieglmeier M."/>
            <person name="Klingl A."/>
            <person name="Woyke T."/>
            <person name="Ryan C.M."/>
            <person name="Banfield J.F."/>
        </authorList>
    </citation>
    <scope>NUCLEOTIDE SEQUENCE [LARGE SCALE GENOMIC DNA]</scope>
</reference>
<dbReference type="PANTHER" id="PTHR30486:SF6">
    <property type="entry name" value="TYPE IV PILUS RETRACTATION ATPASE PILT"/>
    <property type="match status" value="1"/>
</dbReference>
<dbReference type="EMBL" id="PFMG01000047">
    <property type="protein sequence ID" value="PIY99746.1"/>
    <property type="molecule type" value="Genomic_DNA"/>
</dbReference>
<accession>A0A2H9QSW2</accession>
<dbReference type="Proteomes" id="UP000228989">
    <property type="component" value="Unassembled WGS sequence"/>
</dbReference>
<dbReference type="EMBL" id="PETW01000027">
    <property type="protein sequence ID" value="PIV46384.1"/>
    <property type="molecule type" value="Genomic_DNA"/>
</dbReference>
<evidence type="ECO:0000313" key="12">
    <source>
        <dbReference type="Proteomes" id="UP000228874"/>
    </source>
</evidence>
<dbReference type="InterPro" id="IPR050921">
    <property type="entry name" value="T4SS_GSP_E_ATPase"/>
</dbReference>
<evidence type="ECO:0000313" key="7">
    <source>
        <dbReference type="EMBL" id="PIV89529.1"/>
    </source>
</evidence>
<dbReference type="Proteomes" id="UP000229789">
    <property type="component" value="Unassembled WGS sequence"/>
</dbReference>
<accession>A0A2H9M721</accession>
<comment type="similarity">
    <text evidence="1">Belongs to the GSP E family.</text>
</comment>
<dbReference type="Pfam" id="PF00437">
    <property type="entry name" value="T2SSE"/>
    <property type="match status" value="1"/>
</dbReference>
<dbReference type="PANTHER" id="PTHR30486">
    <property type="entry name" value="TWITCHING MOTILITY PROTEIN PILT"/>
    <property type="match status" value="1"/>
</dbReference>
<evidence type="ECO:0000313" key="8">
    <source>
        <dbReference type="EMBL" id="PIX28118.1"/>
    </source>
</evidence>
<dbReference type="InterPro" id="IPR001482">
    <property type="entry name" value="T2SS/T4SS_dom"/>
</dbReference>
<evidence type="ECO:0000256" key="2">
    <source>
        <dbReference type="SAM" id="MobiDB-lite"/>
    </source>
</evidence>
<gene>
    <name evidence="11" type="ORF">CO072_01435</name>
    <name evidence="10" type="ORF">CO124_01610</name>
    <name evidence="6" type="ORF">COS22_01685</name>
    <name evidence="5" type="ORF">COS45_01800</name>
    <name evidence="7" type="ORF">COW47_02440</name>
    <name evidence="4" type="ORF">COW69_02320</name>
    <name evidence="9" type="ORF">COY63_01925</name>
    <name evidence="8" type="ORF">COZ66_01185</name>
</gene>
<feature type="region of interest" description="Disordered" evidence="2">
    <location>
        <begin position="1"/>
        <end position="24"/>
    </location>
</feature>
<accession>A0A2H9M276</accession>
<dbReference type="EMBL" id="PFSX01000036">
    <property type="protein sequence ID" value="PJC01381.1"/>
    <property type="molecule type" value="Genomic_DNA"/>
</dbReference>
<reference evidence="4 14" key="1">
    <citation type="submission" date="2017-09" db="EMBL/GenBank/DDBJ databases">
        <title>Depth-based differentiation of microbial function through sediment-hosted aquifers and enrichment of novel symbionts in the deep terrestrial subsurface.</title>
        <authorList>
            <person name="Probst A.J."/>
            <person name="Ladd B."/>
            <person name="Jarett J.K."/>
            <person name="Geller-Mcgrath D.E."/>
            <person name="Sieber C.M."/>
            <person name="Emerson J.B."/>
            <person name="Anantharaman K."/>
            <person name="Thomas B.C."/>
            <person name="Malmstrom R."/>
            <person name="Stieglmeier M."/>
            <person name="Klingl A."/>
            <person name="Woyke T."/>
            <person name="Ryan C.M."/>
            <person name="Banfield J.F."/>
        </authorList>
    </citation>
    <scope>NUCLEOTIDE SEQUENCE [LARGE SCALE GENOMIC DNA]</scope>
    <source>
        <strain evidence="6">CG02_land_8_20_14_3_00_31_209</strain>
        <strain evidence="5">CG03_land_8_20_14_0_80_31_114</strain>
        <strain evidence="7">CG17_big_fil_post_rev_8_21_14_2_50_31_73</strain>
        <strain evidence="4">CG18_big_fil_WC_8_21_14_2_50_31_19</strain>
        <strain evidence="9">CG_4_10_14_0_8_um_filter_31_133</strain>
        <strain evidence="8">CG_4_8_14_3_um_filter</strain>
        <strain evidence="11">CG_4_9_14_0_8_um_filter_31_21</strain>
        <strain evidence="10">CG_4_9_14_3_um_filter_31_125</strain>
    </source>
</reference>
<evidence type="ECO:0000313" key="14">
    <source>
        <dbReference type="Proteomes" id="UP000229789"/>
    </source>
</evidence>
<dbReference type="Proteomes" id="UP000228874">
    <property type="component" value="Unassembled WGS sequence"/>
</dbReference>
<comment type="caution">
    <text evidence="4">The sequence shown here is derived from an EMBL/GenBank/DDBJ whole genome shotgun (WGS) entry which is preliminary data.</text>
</comment>
<dbReference type="EMBL" id="PFIH01000027">
    <property type="protein sequence ID" value="PIX28118.1"/>
    <property type="molecule type" value="Genomic_DNA"/>
</dbReference>
<dbReference type="Proteomes" id="UP000228888">
    <property type="component" value="Unassembled WGS sequence"/>
</dbReference>
<dbReference type="Gene3D" id="3.40.50.300">
    <property type="entry name" value="P-loop containing nucleotide triphosphate hydrolases"/>
    <property type="match status" value="1"/>
</dbReference>
<evidence type="ECO:0000259" key="3">
    <source>
        <dbReference type="Pfam" id="PF00437"/>
    </source>
</evidence>
<protein>
    <recommendedName>
        <fullName evidence="3">Bacterial type II secretion system protein E domain-containing protein</fullName>
    </recommendedName>
</protein>
<name>A0A2G9LIU2_HUBC1</name>
<organism evidence="4 14">
    <name type="scientific">Huberarchaeum crystalense</name>
    <dbReference type="NCBI Taxonomy" id="2014257"/>
    <lineage>
        <taxon>Archaea</taxon>
        <taxon>Candidatus Huberarchaeota</taxon>
        <taxon>Candidatus Huberarchaeia</taxon>
        <taxon>Candidatus Huberarchaeales</taxon>
        <taxon>Candidatus Huberarchaeaceae</taxon>
        <taxon>Candidatus Huberarchaeum</taxon>
    </lineage>
</organism>
<dbReference type="EMBL" id="PCUF01000036">
    <property type="protein sequence ID" value="PIN66441.1"/>
    <property type="molecule type" value="Genomic_DNA"/>
</dbReference>
<dbReference type="Proteomes" id="UP000230713">
    <property type="component" value="Unassembled WGS sequence"/>
</dbReference>
<dbReference type="EMBL" id="PFFF01000047">
    <property type="protein sequence ID" value="PIV89529.1"/>
    <property type="molecule type" value="Genomic_DNA"/>
</dbReference>
<dbReference type="InterPro" id="IPR027417">
    <property type="entry name" value="P-loop_NTPase"/>
</dbReference>
<evidence type="ECO:0000313" key="6">
    <source>
        <dbReference type="EMBL" id="PIV46384.1"/>
    </source>
</evidence>
<accession>A0A2H9MM53</accession>
<dbReference type="Gene3D" id="3.30.450.380">
    <property type="match status" value="1"/>
</dbReference>
<evidence type="ECO:0000313" key="5">
    <source>
        <dbReference type="EMBL" id="PIV13641.1"/>
    </source>
</evidence>
<proteinExistence type="inferred from homology"/>
<evidence type="ECO:0000313" key="10">
    <source>
        <dbReference type="EMBL" id="PJB03901.1"/>
    </source>
</evidence>
<dbReference type="AlphaFoldDB" id="A0A2G9LIU2"/>
<dbReference type="GO" id="GO:0016887">
    <property type="term" value="F:ATP hydrolysis activity"/>
    <property type="evidence" value="ECO:0007669"/>
    <property type="project" value="InterPro"/>
</dbReference>
<evidence type="ECO:0000313" key="4">
    <source>
        <dbReference type="EMBL" id="PIN66441.1"/>
    </source>
</evidence>
<accession>A0A2H9RD48</accession>